<evidence type="ECO:0000256" key="1">
    <source>
        <dbReference type="SAM" id="Phobius"/>
    </source>
</evidence>
<keyword evidence="1" id="KW-0812">Transmembrane</keyword>
<dbReference type="AlphaFoldDB" id="A0A0C3QH02"/>
<protein>
    <submittedName>
        <fullName evidence="2">Uncharacterized protein</fullName>
    </submittedName>
</protein>
<proteinExistence type="predicted"/>
<keyword evidence="1" id="KW-0472">Membrane</keyword>
<feature type="transmembrane region" description="Helical" evidence="1">
    <location>
        <begin position="12"/>
        <end position="32"/>
    </location>
</feature>
<dbReference type="EMBL" id="KN823037">
    <property type="protein sequence ID" value="KIO25721.1"/>
    <property type="molecule type" value="Genomic_DNA"/>
</dbReference>
<name>A0A0C3QH02_9AGAM</name>
<dbReference type="OrthoDB" id="3171058at2759"/>
<keyword evidence="3" id="KW-1185">Reference proteome</keyword>
<keyword evidence="1" id="KW-1133">Transmembrane helix</keyword>
<evidence type="ECO:0000313" key="3">
    <source>
        <dbReference type="Proteomes" id="UP000054248"/>
    </source>
</evidence>
<reference evidence="2 3" key="1">
    <citation type="submission" date="2014-04" db="EMBL/GenBank/DDBJ databases">
        <authorList>
            <consortium name="DOE Joint Genome Institute"/>
            <person name="Kuo A."/>
            <person name="Girlanda M."/>
            <person name="Perotto S."/>
            <person name="Kohler A."/>
            <person name="Nagy L.G."/>
            <person name="Floudas D."/>
            <person name="Copeland A."/>
            <person name="Barry K.W."/>
            <person name="Cichocki N."/>
            <person name="Veneault-Fourrey C."/>
            <person name="LaButti K."/>
            <person name="Lindquist E.A."/>
            <person name="Lipzen A."/>
            <person name="Lundell T."/>
            <person name="Morin E."/>
            <person name="Murat C."/>
            <person name="Sun H."/>
            <person name="Tunlid A."/>
            <person name="Henrissat B."/>
            <person name="Grigoriev I.V."/>
            <person name="Hibbett D.S."/>
            <person name="Martin F."/>
            <person name="Nordberg H.P."/>
            <person name="Cantor M.N."/>
            <person name="Hua S.X."/>
        </authorList>
    </citation>
    <scope>NUCLEOTIDE SEQUENCE [LARGE SCALE GENOMIC DNA]</scope>
    <source>
        <strain evidence="2 3">MUT 4182</strain>
    </source>
</reference>
<reference evidence="3" key="2">
    <citation type="submission" date="2015-01" db="EMBL/GenBank/DDBJ databases">
        <title>Evolutionary Origins and Diversification of the Mycorrhizal Mutualists.</title>
        <authorList>
            <consortium name="DOE Joint Genome Institute"/>
            <consortium name="Mycorrhizal Genomics Consortium"/>
            <person name="Kohler A."/>
            <person name="Kuo A."/>
            <person name="Nagy L.G."/>
            <person name="Floudas D."/>
            <person name="Copeland A."/>
            <person name="Barry K.W."/>
            <person name="Cichocki N."/>
            <person name="Veneault-Fourrey C."/>
            <person name="LaButti K."/>
            <person name="Lindquist E.A."/>
            <person name="Lipzen A."/>
            <person name="Lundell T."/>
            <person name="Morin E."/>
            <person name="Murat C."/>
            <person name="Riley R."/>
            <person name="Ohm R."/>
            <person name="Sun H."/>
            <person name="Tunlid A."/>
            <person name="Henrissat B."/>
            <person name="Grigoriev I.V."/>
            <person name="Hibbett D.S."/>
            <person name="Martin F."/>
        </authorList>
    </citation>
    <scope>NUCLEOTIDE SEQUENCE [LARGE SCALE GENOMIC DNA]</scope>
    <source>
        <strain evidence="3">MUT 4182</strain>
    </source>
</reference>
<sequence length="563" mass="64153">MTSRLYYTRGGCNLFWTALIIGLSIFGTIWLMDQLLNCIFPSRKTPSPIARPRPVPSEKIITGRLTAAELEEIRMDEASSPPNHVPSLPPELLRQIIMHATDTHPSPFSIHRSTPLSVWDKFPFPTSHRLDPGIERKLHTRSMQRKVTISRVSKAWRDITVEFLFNSIRIDHAKQIPLLGMAFDADESRNGLQGGAIQGSAAGWVREIWFDLDRVRSTSSDLPLEFDLPDLFQRCPNVVVFRGFGHRLQLWHQAGLFKKGQIVRSIVLTACSDRPVVYEPLNILEGRRIEISRLVDHDPFIPLIPPPTSPELRPSYLLIQQLQSLELHPSRTFYEHSPNTFATICLPHLTHLFIHGLWGAARYATLLEMPNIRSITYDAISTDFGPDQDPFQVLMKRHGAKLKELALLHAPDKEELLQIQEHCTNLETMYITWAHANYCPKTVTTVGLFGLEDVVNDGCEHRLFASVTALLDAALALREVKDLSWRSGVVRQRAARSRKDPAASRYRKFWADFIKVFRRGEEEVRLVDWRGRIVDAGCFELDPGEDRIDEDDRTMEQLAAGSI</sequence>
<dbReference type="HOGENOM" id="CLU_036120_0_0_1"/>
<evidence type="ECO:0000313" key="2">
    <source>
        <dbReference type="EMBL" id="KIO25721.1"/>
    </source>
</evidence>
<gene>
    <name evidence="2" type="ORF">M407DRAFT_24988</name>
</gene>
<accession>A0A0C3QH02</accession>
<dbReference type="Proteomes" id="UP000054248">
    <property type="component" value="Unassembled WGS sequence"/>
</dbReference>
<organism evidence="2 3">
    <name type="scientific">Tulasnella calospora MUT 4182</name>
    <dbReference type="NCBI Taxonomy" id="1051891"/>
    <lineage>
        <taxon>Eukaryota</taxon>
        <taxon>Fungi</taxon>
        <taxon>Dikarya</taxon>
        <taxon>Basidiomycota</taxon>
        <taxon>Agaricomycotina</taxon>
        <taxon>Agaricomycetes</taxon>
        <taxon>Cantharellales</taxon>
        <taxon>Tulasnellaceae</taxon>
        <taxon>Tulasnella</taxon>
    </lineage>
</organism>